<comment type="caution">
    <text evidence="1">The sequence shown here is derived from an EMBL/GenBank/DDBJ whole genome shotgun (WGS) entry which is preliminary data.</text>
</comment>
<sequence length="133" mass="14206">MASHSEVRQPPTAASSGEQWRATLKAVTPPVRREVASHGEGRHRSPLHRAQVRGYKVQAHTVTVSIVFGAPEPWGDDICIPKECDRGCRIGGWELVSAACSNSDCNSNCKGSGRPGGQCISGSCYCTGQSVHF</sequence>
<accession>A0ACC0KTY3</accession>
<protein>
    <submittedName>
        <fullName evidence="1">Uncharacterized protein</fullName>
    </submittedName>
</protein>
<evidence type="ECO:0000313" key="2">
    <source>
        <dbReference type="Proteomes" id="UP001064048"/>
    </source>
</evidence>
<organism evidence="1 2">
    <name type="scientific">Choristoneura fumiferana</name>
    <name type="common">Spruce budworm moth</name>
    <name type="synonym">Archips fumiferana</name>
    <dbReference type="NCBI Taxonomy" id="7141"/>
    <lineage>
        <taxon>Eukaryota</taxon>
        <taxon>Metazoa</taxon>
        <taxon>Ecdysozoa</taxon>
        <taxon>Arthropoda</taxon>
        <taxon>Hexapoda</taxon>
        <taxon>Insecta</taxon>
        <taxon>Pterygota</taxon>
        <taxon>Neoptera</taxon>
        <taxon>Endopterygota</taxon>
        <taxon>Lepidoptera</taxon>
        <taxon>Glossata</taxon>
        <taxon>Ditrysia</taxon>
        <taxon>Tortricoidea</taxon>
        <taxon>Tortricidae</taxon>
        <taxon>Tortricinae</taxon>
        <taxon>Choristoneura</taxon>
    </lineage>
</organism>
<evidence type="ECO:0000313" key="1">
    <source>
        <dbReference type="EMBL" id="KAI8439953.1"/>
    </source>
</evidence>
<keyword evidence="2" id="KW-1185">Reference proteome</keyword>
<proteinExistence type="predicted"/>
<name>A0ACC0KTY3_CHOFU</name>
<dbReference type="EMBL" id="CM046102">
    <property type="protein sequence ID" value="KAI8439953.1"/>
    <property type="molecule type" value="Genomic_DNA"/>
</dbReference>
<gene>
    <name evidence="1" type="ORF">MSG28_001404</name>
</gene>
<dbReference type="Proteomes" id="UP001064048">
    <property type="component" value="Chromosome 2"/>
</dbReference>
<reference evidence="1 2" key="1">
    <citation type="journal article" date="2022" name="Genome Biol. Evol.">
        <title>The Spruce Budworm Genome: Reconstructing the Evolutionary History of Antifreeze Proteins.</title>
        <authorList>
            <person name="Beliveau C."/>
            <person name="Gagne P."/>
            <person name="Picq S."/>
            <person name="Vernygora O."/>
            <person name="Keeling C.I."/>
            <person name="Pinkney K."/>
            <person name="Doucet D."/>
            <person name="Wen F."/>
            <person name="Johnston J.S."/>
            <person name="Maaroufi H."/>
            <person name="Boyle B."/>
            <person name="Laroche J."/>
            <person name="Dewar K."/>
            <person name="Juretic N."/>
            <person name="Blackburn G."/>
            <person name="Nisole A."/>
            <person name="Brunet B."/>
            <person name="Brandao M."/>
            <person name="Lumley L."/>
            <person name="Duan J."/>
            <person name="Quan G."/>
            <person name="Lucarotti C.J."/>
            <person name="Roe A.D."/>
            <person name="Sperling F.A.H."/>
            <person name="Levesque R.C."/>
            <person name="Cusson M."/>
        </authorList>
    </citation>
    <scope>NUCLEOTIDE SEQUENCE [LARGE SCALE GENOMIC DNA]</scope>
    <source>
        <strain evidence="1">Glfc:IPQL:Cfum</strain>
    </source>
</reference>